<dbReference type="Gene3D" id="1.10.150.20">
    <property type="entry name" value="5' to 3' exonuclease, C-terminal subdomain"/>
    <property type="match status" value="1"/>
</dbReference>
<dbReference type="AlphaFoldDB" id="A0A1T5CVE6"/>
<keyword evidence="5" id="KW-1185">Reference proteome</keyword>
<dbReference type="InterPro" id="IPR020046">
    <property type="entry name" value="5-3_exonucl_a-hlix_arch_N"/>
</dbReference>
<keyword evidence="1" id="KW-0540">Nuclease</keyword>
<dbReference type="PANTHER" id="PTHR42646">
    <property type="entry name" value="FLAP ENDONUCLEASE XNI"/>
    <property type="match status" value="1"/>
</dbReference>
<evidence type="ECO:0000313" key="5">
    <source>
        <dbReference type="Proteomes" id="UP000190044"/>
    </source>
</evidence>
<evidence type="ECO:0000259" key="3">
    <source>
        <dbReference type="SMART" id="SM00475"/>
    </source>
</evidence>
<dbReference type="GO" id="GO:0003677">
    <property type="term" value="F:DNA binding"/>
    <property type="evidence" value="ECO:0007669"/>
    <property type="project" value="InterPro"/>
</dbReference>
<accession>A0A1T5CVE6</accession>
<evidence type="ECO:0000313" key="4">
    <source>
        <dbReference type="EMBL" id="SKB63394.1"/>
    </source>
</evidence>
<dbReference type="CDD" id="cd09859">
    <property type="entry name" value="PIN_53EXO"/>
    <property type="match status" value="1"/>
</dbReference>
<dbReference type="InterPro" id="IPR029060">
    <property type="entry name" value="PIN-like_dom_sf"/>
</dbReference>
<dbReference type="SUPFAM" id="SSF47807">
    <property type="entry name" value="5' to 3' exonuclease, C-terminal subdomain"/>
    <property type="match status" value="1"/>
</dbReference>
<dbReference type="SMART" id="SM00475">
    <property type="entry name" value="53EXOc"/>
    <property type="match status" value="1"/>
</dbReference>
<dbReference type="Gene3D" id="3.40.50.1010">
    <property type="entry name" value="5'-nuclease"/>
    <property type="match status" value="1"/>
</dbReference>
<dbReference type="GO" id="GO:0008409">
    <property type="term" value="F:5'-3' exonuclease activity"/>
    <property type="evidence" value="ECO:0007669"/>
    <property type="project" value="InterPro"/>
</dbReference>
<dbReference type="InterPro" id="IPR036279">
    <property type="entry name" value="5-3_exonuclease_C_sf"/>
</dbReference>
<dbReference type="EMBL" id="FUYP01000011">
    <property type="protein sequence ID" value="SKB63394.1"/>
    <property type="molecule type" value="Genomic_DNA"/>
</dbReference>
<dbReference type="InterPro" id="IPR038969">
    <property type="entry name" value="FEN"/>
</dbReference>
<dbReference type="PANTHER" id="PTHR42646:SF2">
    <property type="entry name" value="5'-3' EXONUCLEASE FAMILY PROTEIN"/>
    <property type="match status" value="1"/>
</dbReference>
<dbReference type="Pfam" id="PF02739">
    <property type="entry name" value="5_3_exonuc_N"/>
    <property type="match status" value="1"/>
</dbReference>
<organism evidence="4 5">
    <name type="scientific">Sphingopyxis flava</name>
    <dbReference type="NCBI Taxonomy" id="1507287"/>
    <lineage>
        <taxon>Bacteria</taxon>
        <taxon>Pseudomonadati</taxon>
        <taxon>Pseudomonadota</taxon>
        <taxon>Alphaproteobacteria</taxon>
        <taxon>Sphingomonadales</taxon>
        <taxon>Sphingomonadaceae</taxon>
        <taxon>Sphingopyxis</taxon>
    </lineage>
</organism>
<protein>
    <submittedName>
        <fullName evidence="4">5'-3' exonuclease, N-terminal resolvase-like domain</fullName>
    </submittedName>
</protein>
<proteinExistence type="predicted"/>
<dbReference type="InterPro" id="IPR002421">
    <property type="entry name" value="5-3_exonuclease"/>
</dbReference>
<evidence type="ECO:0000256" key="2">
    <source>
        <dbReference type="ARBA" id="ARBA00022801"/>
    </source>
</evidence>
<dbReference type="GO" id="GO:0017108">
    <property type="term" value="F:5'-flap endonuclease activity"/>
    <property type="evidence" value="ECO:0007669"/>
    <property type="project" value="InterPro"/>
</dbReference>
<dbReference type="OrthoDB" id="9806424at2"/>
<keyword evidence="4" id="KW-0269">Exonuclease</keyword>
<feature type="domain" description="5'-3' exonuclease" evidence="3">
    <location>
        <begin position="4"/>
        <end position="240"/>
    </location>
</feature>
<dbReference type="GO" id="GO:0033567">
    <property type="term" value="P:DNA replication, Okazaki fragment processing"/>
    <property type="evidence" value="ECO:0007669"/>
    <property type="project" value="InterPro"/>
</dbReference>
<sequence length="257" mass="29326">MIHIYDGNNVRLRAMTKPSLPGQKRLSLRQEYERTRVGTHIWVWDGARHNDRRKAIYPGYKAKREPMAEDHFAQIRLFRELLTLSPALQYCVEEWEADDVVATLARKLAARGLQVTCHSNDMDYLQLEANPLIKIEGVRAREVPPRWVPLYKALRGDNSDNIAGIPGFGPKTWEQAEPFWPDIEAGIKLGSAHAFAHIPLPSRVQAWLAEPGNLQTLQNMLLITHMYEVPAEDLEKGAIPGKFNPQAADELLNRYFL</sequence>
<dbReference type="Proteomes" id="UP000190044">
    <property type="component" value="Unassembled WGS sequence"/>
</dbReference>
<reference evidence="5" key="1">
    <citation type="submission" date="2017-02" db="EMBL/GenBank/DDBJ databases">
        <authorList>
            <person name="Varghese N."/>
            <person name="Submissions S."/>
        </authorList>
    </citation>
    <scope>NUCLEOTIDE SEQUENCE [LARGE SCALE GENOMIC DNA]</scope>
    <source>
        <strain evidence="5">R11H</strain>
    </source>
</reference>
<name>A0A1T5CVE6_9SPHN</name>
<keyword evidence="2" id="KW-0378">Hydrolase</keyword>
<dbReference type="SUPFAM" id="SSF88723">
    <property type="entry name" value="PIN domain-like"/>
    <property type="match status" value="1"/>
</dbReference>
<gene>
    <name evidence="4" type="ORF">SAMN06295937_1011155</name>
</gene>
<dbReference type="RefSeq" id="WP_079638752.1">
    <property type="nucleotide sequence ID" value="NZ_FUYP01000011.1"/>
</dbReference>
<evidence type="ECO:0000256" key="1">
    <source>
        <dbReference type="ARBA" id="ARBA00022722"/>
    </source>
</evidence>